<accession>A0ABV4U0Y7</accession>
<gene>
    <name evidence="3" type="ORF">ACERLL_16765</name>
</gene>
<keyword evidence="1" id="KW-0238">DNA-binding</keyword>
<dbReference type="InterPro" id="IPR010982">
    <property type="entry name" value="Lambda_DNA-bd_dom_sf"/>
</dbReference>
<dbReference type="InterPro" id="IPR001387">
    <property type="entry name" value="Cro/C1-type_HTH"/>
</dbReference>
<evidence type="ECO:0000313" key="4">
    <source>
        <dbReference type="Proteomes" id="UP001575181"/>
    </source>
</evidence>
<protein>
    <submittedName>
        <fullName evidence="3">HigA family addiction module antitoxin</fullName>
    </submittedName>
</protein>
<name>A0ABV4U0Y7_9GAMM</name>
<dbReference type="Gene3D" id="1.10.260.40">
    <property type="entry name" value="lambda repressor-like DNA-binding domains"/>
    <property type="match status" value="1"/>
</dbReference>
<dbReference type="SUPFAM" id="SSF47413">
    <property type="entry name" value="lambda repressor-like DNA-binding domains"/>
    <property type="match status" value="1"/>
</dbReference>
<dbReference type="CDD" id="cd00093">
    <property type="entry name" value="HTH_XRE"/>
    <property type="match status" value="1"/>
</dbReference>
<dbReference type="PROSITE" id="PS50943">
    <property type="entry name" value="HTH_CROC1"/>
    <property type="match status" value="1"/>
</dbReference>
<dbReference type="NCBIfam" id="TIGR02607">
    <property type="entry name" value="antidote_HigA"/>
    <property type="match status" value="1"/>
</dbReference>
<comment type="caution">
    <text evidence="3">The sequence shown here is derived from an EMBL/GenBank/DDBJ whole genome shotgun (WGS) entry which is preliminary data.</text>
</comment>
<keyword evidence="4" id="KW-1185">Reference proteome</keyword>
<dbReference type="Proteomes" id="UP001575181">
    <property type="component" value="Unassembled WGS sequence"/>
</dbReference>
<reference evidence="3 4" key="1">
    <citation type="submission" date="2024-08" db="EMBL/GenBank/DDBJ databases">
        <title>Whole-genome sequencing of halo(alkali)philic microorganisms from hypersaline lakes.</title>
        <authorList>
            <person name="Sorokin D.Y."/>
            <person name="Merkel A.Y."/>
            <person name="Messina E."/>
            <person name="Yakimov M."/>
        </authorList>
    </citation>
    <scope>NUCLEOTIDE SEQUENCE [LARGE SCALE GENOMIC DNA]</scope>
    <source>
        <strain evidence="3 4">Cl-TMA</strain>
    </source>
</reference>
<evidence type="ECO:0000313" key="3">
    <source>
        <dbReference type="EMBL" id="MFA9462461.1"/>
    </source>
</evidence>
<evidence type="ECO:0000259" key="2">
    <source>
        <dbReference type="PROSITE" id="PS50943"/>
    </source>
</evidence>
<dbReference type="PANTHER" id="PTHR36924">
    <property type="entry name" value="ANTITOXIN HIGA-1"/>
    <property type="match status" value="1"/>
</dbReference>
<organism evidence="3 4">
    <name type="scientific">Thiohalorhabdus methylotrophus</name>
    <dbReference type="NCBI Taxonomy" id="3242694"/>
    <lineage>
        <taxon>Bacteria</taxon>
        <taxon>Pseudomonadati</taxon>
        <taxon>Pseudomonadota</taxon>
        <taxon>Gammaproteobacteria</taxon>
        <taxon>Thiohalorhabdales</taxon>
        <taxon>Thiohalorhabdaceae</taxon>
        <taxon>Thiohalorhabdus</taxon>
    </lineage>
</organism>
<feature type="domain" description="HTH cro/C1-type" evidence="2">
    <location>
        <begin position="15"/>
        <end position="69"/>
    </location>
</feature>
<proteinExistence type="predicted"/>
<dbReference type="Pfam" id="PF01381">
    <property type="entry name" value="HTH_3"/>
    <property type="match status" value="1"/>
</dbReference>
<dbReference type="PANTHER" id="PTHR36924:SF1">
    <property type="entry name" value="ANTITOXIN HIGA-1"/>
    <property type="match status" value="1"/>
</dbReference>
<dbReference type="SMART" id="SM00530">
    <property type="entry name" value="HTH_XRE"/>
    <property type="match status" value="1"/>
</dbReference>
<sequence length="97" mass="10744">MAEHLENIHPGEVLLEEFLLPMGLSQNGLARAIGVPPRRINEIVQGKRAVTADTALRLARYFGTSPSFWMGLQDDYELEEAQRELGPELDRISGAAV</sequence>
<evidence type="ECO:0000256" key="1">
    <source>
        <dbReference type="ARBA" id="ARBA00023125"/>
    </source>
</evidence>
<dbReference type="EMBL" id="JBGUAW010000014">
    <property type="protein sequence ID" value="MFA9462461.1"/>
    <property type="molecule type" value="Genomic_DNA"/>
</dbReference>
<dbReference type="RefSeq" id="WP_373657250.1">
    <property type="nucleotide sequence ID" value="NZ_JBGUAW010000014.1"/>
</dbReference>
<dbReference type="InterPro" id="IPR013430">
    <property type="entry name" value="Toxin_antidote_HigA"/>
</dbReference>